<name>A0ABQ9HWG8_9NEOP</name>
<dbReference type="EMBL" id="JARBHB010000003">
    <property type="protein sequence ID" value="KAJ8888723.1"/>
    <property type="molecule type" value="Genomic_DNA"/>
</dbReference>
<dbReference type="Proteomes" id="UP001159363">
    <property type="component" value="Chromosome 3"/>
</dbReference>
<comment type="caution">
    <text evidence="3">The sequence shown here is derived from an EMBL/GenBank/DDBJ whole genome shotgun (WGS) entry which is preliminary data.</text>
</comment>
<gene>
    <name evidence="3" type="ORF">PR048_008215</name>
</gene>
<protein>
    <submittedName>
        <fullName evidence="3">Uncharacterized protein</fullName>
    </submittedName>
</protein>
<keyword evidence="4" id="KW-1185">Reference proteome</keyword>
<feature type="region of interest" description="Disordered" evidence="2">
    <location>
        <begin position="16"/>
        <end position="37"/>
    </location>
</feature>
<keyword evidence="1" id="KW-0175">Coiled coil</keyword>
<evidence type="ECO:0000256" key="1">
    <source>
        <dbReference type="SAM" id="Coils"/>
    </source>
</evidence>
<evidence type="ECO:0000256" key="2">
    <source>
        <dbReference type="SAM" id="MobiDB-lite"/>
    </source>
</evidence>
<evidence type="ECO:0000313" key="3">
    <source>
        <dbReference type="EMBL" id="KAJ8888723.1"/>
    </source>
</evidence>
<evidence type="ECO:0000313" key="4">
    <source>
        <dbReference type="Proteomes" id="UP001159363"/>
    </source>
</evidence>
<feature type="coiled-coil region" evidence="1">
    <location>
        <begin position="66"/>
        <end position="96"/>
    </location>
</feature>
<sequence length="105" mass="12440">MRNWLMNKQRRNLMQEKTGIQNMGKNLQKKNKEETPKKNFYQEQLQIKTAMNHSDMAKVHVAQGMIEGLKKVGKDLEEEKKETEKMQTQIDKMKTSLITQFLVKD</sequence>
<reference evidence="3 4" key="1">
    <citation type="submission" date="2023-02" db="EMBL/GenBank/DDBJ databases">
        <title>LHISI_Scaffold_Assembly.</title>
        <authorList>
            <person name="Stuart O.P."/>
            <person name="Cleave R."/>
            <person name="Magrath M.J.L."/>
            <person name="Mikheyev A.S."/>
        </authorList>
    </citation>
    <scope>NUCLEOTIDE SEQUENCE [LARGE SCALE GENOMIC DNA]</scope>
    <source>
        <strain evidence="3">Daus_M_001</strain>
        <tissue evidence="3">Leg muscle</tissue>
    </source>
</reference>
<accession>A0ABQ9HWG8</accession>
<proteinExistence type="predicted"/>
<organism evidence="3 4">
    <name type="scientific">Dryococelus australis</name>
    <dbReference type="NCBI Taxonomy" id="614101"/>
    <lineage>
        <taxon>Eukaryota</taxon>
        <taxon>Metazoa</taxon>
        <taxon>Ecdysozoa</taxon>
        <taxon>Arthropoda</taxon>
        <taxon>Hexapoda</taxon>
        <taxon>Insecta</taxon>
        <taxon>Pterygota</taxon>
        <taxon>Neoptera</taxon>
        <taxon>Polyneoptera</taxon>
        <taxon>Phasmatodea</taxon>
        <taxon>Verophasmatodea</taxon>
        <taxon>Anareolatae</taxon>
        <taxon>Phasmatidae</taxon>
        <taxon>Eurycanthinae</taxon>
        <taxon>Dryococelus</taxon>
    </lineage>
</organism>